<evidence type="ECO:0000256" key="3">
    <source>
        <dbReference type="ARBA" id="ARBA00022898"/>
    </source>
</evidence>
<accession>A0A4U6QG60</accession>
<evidence type="ECO:0000256" key="4">
    <source>
        <dbReference type="PIRSR" id="PIRSR006278-1"/>
    </source>
</evidence>
<comment type="caution">
    <text evidence="7">The sequence shown here is derived from an EMBL/GenBank/DDBJ whole genome shotgun (WGS) entry which is preliminary data.</text>
</comment>
<dbReference type="InterPro" id="IPR036052">
    <property type="entry name" value="TrpB-like_PALP_sf"/>
</dbReference>
<dbReference type="PANTHER" id="PTHR43780">
    <property type="entry name" value="1-AMINOCYCLOPROPANE-1-CARBOXYLATE DEAMINASE-RELATED"/>
    <property type="match status" value="1"/>
</dbReference>
<dbReference type="InterPro" id="IPR027278">
    <property type="entry name" value="ACCD_DCysDesulf"/>
</dbReference>
<evidence type="ECO:0000259" key="6">
    <source>
        <dbReference type="Pfam" id="PF00291"/>
    </source>
</evidence>
<proteinExistence type="inferred from homology"/>
<sequence length="332" mass="34177">MSNSTDALGSLAFLPTPLHPLDRLTRELAVPGLRLWIKRDDQTGLAGGGNKARKLTLLVADALARGADTLVTAGAVQSNHARQTAAAAAAAGLRAELILAQERTEDDYLHSGNVLLDAILGATIHRVAAGTDLRAASEDLATRLRAEGRHPYVVPVGGSNPLGALSYAHCAAEISQDAERLGVAFRTLVLATGSGGTQAGLIAGYRDDPRAPDVLGVCVSVPTPAQLAKVHPLIAPTLALLGRSGDVDASAVRLDDRFIGPGYGVPTTDMLDAVRLVARTEGVLLDPVYTGKAMAGLIALAREGVLGGDVLFLHTGGSAGLFGYRGVFQPAG</sequence>
<feature type="active site" description="Nucleophile" evidence="4">
    <location>
        <position position="78"/>
    </location>
</feature>
<evidence type="ECO:0000256" key="2">
    <source>
        <dbReference type="ARBA" id="ARBA00008639"/>
    </source>
</evidence>
<feature type="modified residue" description="N6-(pyridoxal phosphate)lysine" evidence="5">
    <location>
        <position position="51"/>
    </location>
</feature>
<reference evidence="7 8" key="1">
    <citation type="submission" date="2019-05" db="EMBL/GenBank/DDBJ databases">
        <title>Nakamurella sp. N5BH11, whole genome shotgun sequence.</title>
        <authorList>
            <person name="Tuo L."/>
        </authorList>
    </citation>
    <scope>NUCLEOTIDE SEQUENCE [LARGE SCALE GENOMIC DNA]</scope>
    <source>
        <strain evidence="7 8">N5BH11</strain>
    </source>
</reference>
<name>A0A4U6QG60_9ACTN</name>
<feature type="domain" description="Tryptophan synthase beta chain-like PALP" evidence="6">
    <location>
        <begin position="11"/>
        <end position="316"/>
    </location>
</feature>
<dbReference type="OrthoDB" id="9801249at2"/>
<evidence type="ECO:0000313" key="8">
    <source>
        <dbReference type="Proteomes" id="UP000306985"/>
    </source>
</evidence>
<evidence type="ECO:0000256" key="5">
    <source>
        <dbReference type="PIRSR" id="PIRSR006278-2"/>
    </source>
</evidence>
<dbReference type="GO" id="GO:0019148">
    <property type="term" value="F:D-cysteine desulfhydrase activity"/>
    <property type="evidence" value="ECO:0007669"/>
    <property type="project" value="TreeGrafter"/>
</dbReference>
<dbReference type="PANTHER" id="PTHR43780:SF2">
    <property type="entry name" value="1-AMINOCYCLOPROPANE-1-CARBOXYLATE DEAMINASE-RELATED"/>
    <property type="match status" value="1"/>
</dbReference>
<dbReference type="InterPro" id="IPR001926">
    <property type="entry name" value="TrpB-like_PALP"/>
</dbReference>
<dbReference type="PIRSF" id="PIRSF006278">
    <property type="entry name" value="ACCD_DCysDesulf"/>
    <property type="match status" value="1"/>
</dbReference>
<dbReference type="Gene3D" id="3.40.50.1100">
    <property type="match status" value="2"/>
</dbReference>
<dbReference type="AlphaFoldDB" id="A0A4U6QG60"/>
<dbReference type="GO" id="GO:1901605">
    <property type="term" value="P:alpha-amino acid metabolic process"/>
    <property type="evidence" value="ECO:0007669"/>
    <property type="project" value="UniProtKB-ARBA"/>
</dbReference>
<keyword evidence="8" id="KW-1185">Reference proteome</keyword>
<protein>
    <submittedName>
        <fullName evidence="7">D-cysteine desulfhydrase family protein</fullName>
    </submittedName>
</protein>
<dbReference type="Proteomes" id="UP000306985">
    <property type="component" value="Unassembled WGS sequence"/>
</dbReference>
<evidence type="ECO:0000256" key="1">
    <source>
        <dbReference type="ARBA" id="ARBA00001933"/>
    </source>
</evidence>
<dbReference type="EMBL" id="SZZH01000002">
    <property type="protein sequence ID" value="TKV59284.1"/>
    <property type="molecule type" value="Genomic_DNA"/>
</dbReference>
<comment type="cofactor">
    <cofactor evidence="1">
        <name>pyridoxal 5'-phosphate</name>
        <dbReference type="ChEBI" id="CHEBI:597326"/>
    </cofactor>
</comment>
<keyword evidence="3 5" id="KW-0663">Pyridoxal phosphate</keyword>
<dbReference type="NCBIfam" id="TIGR01275">
    <property type="entry name" value="ACC_deam_rel"/>
    <property type="match status" value="1"/>
</dbReference>
<dbReference type="RefSeq" id="WP_137449906.1">
    <property type="nucleotide sequence ID" value="NZ_SZZH01000002.1"/>
</dbReference>
<gene>
    <name evidence="7" type="ORF">FDO65_11735</name>
</gene>
<dbReference type="SUPFAM" id="SSF53686">
    <property type="entry name" value="Tryptophan synthase beta subunit-like PLP-dependent enzymes"/>
    <property type="match status" value="1"/>
</dbReference>
<evidence type="ECO:0000313" key="7">
    <source>
        <dbReference type="EMBL" id="TKV59284.1"/>
    </source>
</evidence>
<dbReference type="InterPro" id="IPR005966">
    <property type="entry name" value="D-Cys_desShydrase"/>
</dbReference>
<organism evidence="7 8">
    <name type="scientific">Nakamurella flava</name>
    <dbReference type="NCBI Taxonomy" id="2576308"/>
    <lineage>
        <taxon>Bacteria</taxon>
        <taxon>Bacillati</taxon>
        <taxon>Actinomycetota</taxon>
        <taxon>Actinomycetes</taxon>
        <taxon>Nakamurellales</taxon>
        <taxon>Nakamurellaceae</taxon>
        <taxon>Nakamurella</taxon>
    </lineage>
</organism>
<dbReference type="Pfam" id="PF00291">
    <property type="entry name" value="PALP"/>
    <property type="match status" value="1"/>
</dbReference>
<comment type="similarity">
    <text evidence="2">Belongs to the ACC deaminase/D-cysteine desulfhydrase family.</text>
</comment>